<proteinExistence type="predicted"/>
<accession>B3DXJ6</accession>
<name>B3DXJ6_METI4</name>
<dbReference type="Proteomes" id="UP000009149">
    <property type="component" value="Chromosome"/>
</dbReference>
<dbReference type="HOGENOM" id="CLU_3170114_0_0_0"/>
<dbReference type="EMBL" id="CP000975">
    <property type="protein sequence ID" value="ACD82230.1"/>
    <property type="molecule type" value="Genomic_DNA"/>
</dbReference>
<evidence type="ECO:0000313" key="2">
    <source>
        <dbReference type="Proteomes" id="UP000009149"/>
    </source>
</evidence>
<protein>
    <submittedName>
        <fullName evidence="1">Uncharacterized protein</fullName>
    </submittedName>
</protein>
<dbReference type="KEGG" id="min:Minf_0170"/>
<organism evidence="1 2">
    <name type="scientific">Methylacidiphilum infernorum (isolate V4)</name>
    <name type="common">Methylokorus infernorum (strain V4)</name>
    <dbReference type="NCBI Taxonomy" id="481448"/>
    <lineage>
        <taxon>Bacteria</taxon>
        <taxon>Pseudomonadati</taxon>
        <taxon>Verrucomicrobiota</taxon>
        <taxon>Methylacidiphilae</taxon>
        <taxon>Methylacidiphilales</taxon>
        <taxon>Methylacidiphilaceae</taxon>
        <taxon>Methylacidiphilum (ex Ratnadevi et al. 2023)</taxon>
    </lineage>
</organism>
<evidence type="ECO:0000313" key="1">
    <source>
        <dbReference type="EMBL" id="ACD82230.1"/>
    </source>
</evidence>
<dbReference type="AlphaFoldDB" id="B3DXJ6"/>
<reference evidence="1 2" key="1">
    <citation type="journal article" date="2008" name="Biol. Direct">
        <title>Complete genome sequence of the extremely acidophilic methanotroph isolate V4, Methylacidiphilum infernorum, a representative of the bacterial phylum Verrucomicrobia.</title>
        <authorList>
            <person name="Hou S."/>
            <person name="Makarova K.S."/>
            <person name="Saw J.H."/>
            <person name="Senin P."/>
            <person name="Ly B.V."/>
            <person name="Zhou Z."/>
            <person name="Ren Y."/>
            <person name="Wang J."/>
            <person name="Galperin M.Y."/>
            <person name="Omelchenko M.V."/>
            <person name="Wolf Y.I."/>
            <person name="Yutin N."/>
            <person name="Koonin E.V."/>
            <person name="Stott M.B."/>
            <person name="Mountain B.W."/>
            <person name="Crowe M.A."/>
            <person name="Smirnova A.V."/>
            <person name="Dunfield P.F."/>
            <person name="Feng L."/>
            <person name="Wang L."/>
            <person name="Alam M."/>
        </authorList>
    </citation>
    <scope>NUCLEOTIDE SEQUENCE [LARGE SCALE GENOMIC DNA]</scope>
    <source>
        <strain evidence="2">Isolate V4</strain>
    </source>
</reference>
<gene>
    <name evidence="1" type="ordered locus">Minf_0170</name>
</gene>
<dbReference type="STRING" id="481448.Minf_0170"/>
<sequence length="47" mass="5727">MLFQNTPVEFHEGGRKRHRKKENRLGYRIMFVLPIIKKRVGMIKFLL</sequence>